<evidence type="ECO:0000313" key="1">
    <source>
        <dbReference type="EMBL" id="CEL93863.1"/>
    </source>
</evidence>
<dbReference type="InterPro" id="IPR014717">
    <property type="entry name" value="Transl_elong_EF1B/ribsomal_bS6"/>
</dbReference>
<evidence type="ECO:0008006" key="3">
    <source>
        <dbReference type="Google" id="ProtNLM"/>
    </source>
</evidence>
<dbReference type="InParanoid" id="A0A0G4EER6"/>
<dbReference type="GO" id="GO:0006412">
    <property type="term" value="P:translation"/>
    <property type="evidence" value="ECO:0007669"/>
    <property type="project" value="InterPro"/>
</dbReference>
<dbReference type="AlphaFoldDB" id="A0A0G4EER6"/>
<dbReference type="InterPro" id="IPR035980">
    <property type="entry name" value="Ribosomal_bS6_sf"/>
</dbReference>
<dbReference type="SUPFAM" id="SSF54995">
    <property type="entry name" value="Ribosomal protein S6"/>
    <property type="match status" value="1"/>
</dbReference>
<dbReference type="Proteomes" id="UP000041254">
    <property type="component" value="Unassembled WGS sequence"/>
</dbReference>
<dbReference type="GO" id="GO:0019843">
    <property type="term" value="F:rRNA binding"/>
    <property type="evidence" value="ECO:0007669"/>
    <property type="project" value="InterPro"/>
</dbReference>
<evidence type="ECO:0000313" key="2">
    <source>
        <dbReference type="Proteomes" id="UP000041254"/>
    </source>
</evidence>
<protein>
    <recommendedName>
        <fullName evidence="3">Ribosomal protein S6</fullName>
    </recommendedName>
</protein>
<organism evidence="1 2">
    <name type="scientific">Vitrella brassicaformis (strain CCMP3155)</name>
    <dbReference type="NCBI Taxonomy" id="1169540"/>
    <lineage>
        <taxon>Eukaryota</taxon>
        <taxon>Sar</taxon>
        <taxon>Alveolata</taxon>
        <taxon>Colpodellida</taxon>
        <taxon>Vitrellaceae</taxon>
        <taxon>Vitrella</taxon>
    </lineage>
</organism>
<keyword evidence="2" id="KW-1185">Reference proteome</keyword>
<proteinExistence type="predicted"/>
<dbReference type="GO" id="GO:0003735">
    <property type="term" value="F:structural constituent of ribosome"/>
    <property type="evidence" value="ECO:0007669"/>
    <property type="project" value="InterPro"/>
</dbReference>
<name>A0A0G4EER6_VITBC</name>
<dbReference type="GO" id="GO:0005840">
    <property type="term" value="C:ribosome"/>
    <property type="evidence" value="ECO:0007669"/>
    <property type="project" value="InterPro"/>
</dbReference>
<gene>
    <name evidence="1" type="ORF">Vbra_11399</name>
</gene>
<sequence>MSARKKSRIFEQIVAAEEEAEPEPVDDVRLDWEEAALPSPTRDYKIYMQFNPERSDLELKKVVYGYVQQLQRLGCGDNIKVFYRGRKPINPPFIQGYDSFHFVEIWVGLFPSAVQVLKLTFDADKDLLRYMIMKRLKMKKKEQEKYIEETAAQEASRFGGPRDDYSYVEGVSFDPAMNR</sequence>
<accession>A0A0G4EER6</accession>
<reference evidence="1 2" key="1">
    <citation type="submission" date="2014-11" db="EMBL/GenBank/DDBJ databases">
        <authorList>
            <person name="Zhu J."/>
            <person name="Qi W."/>
            <person name="Song R."/>
        </authorList>
    </citation>
    <scope>NUCLEOTIDE SEQUENCE [LARGE SCALE GENOMIC DNA]</scope>
</reference>
<dbReference type="VEuPathDB" id="CryptoDB:Vbra_11399"/>
<dbReference type="EMBL" id="CDMY01000198">
    <property type="protein sequence ID" value="CEL93863.1"/>
    <property type="molecule type" value="Genomic_DNA"/>
</dbReference>
<dbReference type="Gene3D" id="3.30.70.60">
    <property type="match status" value="1"/>
</dbReference>